<reference evidence="1 2" key="1">
    <citation type="submission" date="2024-10" db="EMBL/GenBank/DDBJ databases">
        <title>Updated reference genomes for cyclostephanoid diatoms.</title>
        <authorList>
            <person name="Roberts W.R."/>
            <person name="Alverson A.J."/>
        </authorList>
    </citation>
    <scope>NUCLEOTIDE SEQUENCE [LARGE SCALE GENOMIC DNA]</scope>
    <source>
        <strain evidence="1 2">AJA010-31</strain>
    </source>
</reference>
<gene>
    <name evidence="1" type="ORF">ACHAWO_009298</name>
</gene>
<sequence length="310" mass="34595">MICWSSVDKHGNHILRHFNLDIDKGRHTTVAAANAIAKSLQSLGLDDCDTEFSYICGDSGGGACVQSLHPRLVEIDVMGESSDFMNYILHDLNLAYETGSKDSLGDQGMNKYTTFQMLYLGILLLTTIKKQTNLNTLKSIYAETTTQVMGNDDRHAASENFLQAFEDMVDVVVADSDPTLPNPMRDARMDALLQDCPTNVKEPNFSRWGTASHVAKVVLKHCIPLFYLAQNVKDTNKTNSYIHTIATKLIELMSSRADPDQHSPTHYTSLRWIVAFGEYMAIWNGPRRMTQYSAPAALDTYLVLCQSICL</sequence>
<evidence type="ECO:0000313" key="2">
    <source>
        <dbReference type="Proteomes" id="UP001530400"/>
    </source>
</evidence>
<organism evidence="1 2">
    <name type="scientific">Cyclotella atomus</name>
    <dbReference type="NCBI Taxonomy" id="382360"/>
    <lineage>
        <taxon>Eukaryota</taxon>
        <taxon>Sar</taxon>
        <taxon>Stramenopiles</taxon>
        <taxon>Ochrophyta</taxon>
        <taxon>Bacillariophyta</taxon>
        <taxon>Coscinodiscophyceae</taxon>
        <taxon>Thalassiosirophycidae</taxon>
        <taxon>Stephanodiscales</taxon>
        <taxon>Stephanodiscaceae</taxon>
        <taxon>Cyclotella</taxon>
    </lineage>
</organism>
<accession>A0ABD3MQT9</accession>
<keyword evidence="2" id="KW-1185">Reference proteome</keyword>
<name>A0ABD3MQT9_9STRA</name>
<dbReference type="AlphaFoldDB" id="A0ABD3MQT9"/>
<comment type="caution">
    <text evidence="1">The sequence shown here is derived from an EMBL/GenBank/DDBJ whole genome shotgun (WGS) entry which is preliminary data.</text>
</comment>
<protein>
    <submittedName>
        <fullName evidence="1">Uncharacterized protein</fullName>
    </submittedName>
</protein>
<dbReference type="Proteomes" id="UP001530400">
    <property type="component" value="Unassembled WGS sequence"/>
</dbReference>
<proteinExistence type="predicted"/>
<dbReference type="EMBL" id="JALLPJ020001406">
    <property type="protein sequence ID" value="KAL3765221.1"/>
    <property type="molecule type" value="Genomic_DNA"/>
</dbReference>
<evidence type="ECO:0000313" key="1">
    <source>
        <dbReference type="EMBL" id="KAL3765221.1"/>
    </source>
</evidence>